<name>A0A4Q7DTW3_9LACO</name>
<sequence length="53" mass="6067">MQDKFYAFSEEAREVYERSPFPTLIYQLIDGQYQVAGRSSRKTSGMPSPTKSS</sequence>
<dbReference type="AlphaFoldDB" id="A0A4Q7DTW3"/>
<evidence type="ECO:0000313" key="1">
    <source>
        <dbReference type="EMBL" id="RZM15513.1"/>
    </source>
</evidence>
<comment type="caution">
    <text evidence="1">The sequence shown here is derived from an EMBL/GenBank/DDBJ whole genome shotgun (WGS) entry which is preliminary data.</text>
</comment>
<dbReference type="EMBL" id="SETJ01000082">
    <property type="protein sequence ID" value="RZM15513.1"/>
    <property type="molecule type" value="Genomic_DNA"/>
</dbReference>
<gene>
    <name evidence="1" type="ORF">LDELB18P1_1806</name>
</gene>
<organism evidence="1 2">
    <name type="scientific">Lactobacillus delbrueckii</name>
    <dbReference type="NCBI Taxonomy" id="1584"/>
    <lineage>
        <taxon>Bacteria</taxon>
        <taxon>Bacillati</taxon>
        <taxon>Bacillota</taxon>
        <taxon>Bacilli</taxon>
        <taxon>Lactobacillales</taxon>
        <taxon>Lactobacillaceae</taxon>
        <taxon>Lactobacillus</taxon>
    </lineage>
</organism>
<evidence type="ECO:0000313" key="2">
    <source>
        <dbReference type="Proteomes" id="UP000292818"/>
    </source>
</evidence>
<reference evidence="1 2" key="1">
    <citation type="submission" date="2019-01" db="EMBL/GenBank/DDBJ databases">
        <title>Colonization of the human gut by bovine bacteria present in Parmesan cheese.</title>
        <authorList>
            <person name="Lugli G.A."/>
            <person name="Milani C."/>
        </authorList>
    </citation>
    <scope>NUCLEOTIDE SEQUENCE [LARGE SCALE GENOMIC DNA]</scope>
    <source>
        <strain evidence="1 2">LDELB18P1</strain>
    </source>
</reference>
<accession>A0A4Q7DTW3</accession>
<proteinExistence type="predicted"/>
<dbReference type="Proteomes" id="UP000292818">
    <property type="component" value="Unassembled WGS sequence"/>
</dbReference>
<dbReference type="RefSeq" id="WP_165380850.1">
    <property type="nucleotide sequence ID" value="NZ_JAMWGL010000050.1"/>
</dbReference>
<protein>
    <submittedName>
        <fullName evidence="1">Uncharacterized protein</fullName>
    </submittedName>
</protein>